<keyword evidence="1" id="KW-1133">Transmembrane helix</keyword>
<evidence type="ECO:0000256" key="1">
    <source>
        <dbReference type="SAM" id="Phobius"/>
    </source>
</evidence>
<feature type="transmembrane region" description="Helical" evidence="1">
    <location>
        <begin position="88"/>
        <end position="108"/>
    </location>
</feature>
<gene>
    <name evidence="2" type="ORF">METZ01_LOCUS412213</name>
</gene>
<dbReference type="AlphaFoldDB" id="A0A382WL31"/>
<feature type="transmembrane region" description="Helical" evidence="1">
    <location>
        <begin position="189"/>
        <end position="209"/>
    </location>
</feature>
<sequence>MSKPRHQPRGSASRTGEGRVKLKLRLPADGSVDLDKLRAALEAQLHGQTGLIVEEPIVEEPVVVEPESAGESSEAWPWIKAKVKANPYIIAALSFALLAFVAGIWLLVLDARGQVGISQPLRWILIGSVVGLAVTFAIVVKNQLTAEQKQWIRTSVPTIVSLFSAVLAAVMGIIYLVQESTKGGSGSSLVAWVFIGSVIAFLVSFALVIRRELTIPDSPTSKGWIWIKKNPKWAYIPSL</sequence>
<accession>A0A382WL31</accession>
<keyword evidence="1" id="KW-0812">Transmembrane</keyword>
<feature type="non-terminal residue" evidence="2">
    <location>
        <position position="239"/>
    </location>
</feature>
<name>A0A382WL31_9ZZZZ</name>
<proteinExistence type="predicted"/>
<feature type="transmembrane region" description="Helical" evidence="1">
    <location>
        <begin position="152"/>
        <end position="177"/>
    </location>
</feature>
<protein>
    <submittedName>
        <fullName evidence="2">Uncharacterized protein</fullName>
    </submittedName>
</protein>
<keyword evidence="1" id="KW-0472">Membrane</keyword>
<reference evidence="2" key="1">
    <citation type="submission" date="2018-05" db="EMBL/GenBank/DDBJ databases">
        <authorList>
            <person name="Lanie J.A."/>
            <person name="Ng W.-L."/>
            <person name="Kazmierczak K.M."/>
            <person name="Andrzejewski T.M."/>
            <person name="Davidsen T.M."/>
            <person name="Wayne K.J."/>
            <person name="Tettelin H."/>
            <person name="Glass J.I."/>
            <person name="Rusch D."/>
            <person name="Podicherti R."/>
            <person name="Tsui H.-C.T."/>
            <person name="Winkler M.E."/>
        </authorList>
    </citation>
    <scope>NUCLEOTIDE SEQUENCE</scope>
</reference>
<evidence type="ECO:0000313" key="2">
    <source>
        <dbReference type="EMBL" id="SVD59359.1"/>
    </source>
</evidence>
<organism evidence="2">
    <name type="scientific">marine metagenome</name>
    <dbReference type="NCBI Taxonomy" id="408172"/>
    <lineage>
        <taxon>unclassified sequences</taxon>
        <taxon>metagenomes</taxon>
        <taxon>ecological metagenomes</taxon>
    </lineage>
</organism>
<dbReference type="EMBL" id="UINC01160611">
    <property type="protein sequence ID" value="SVD59359.1"/>
    <property type="molecule type" value="Genomic_DNA"/>
</dbReference>
<feature type="transmembrane region" description="Helical" evidence="1">
    <location>
        <begin position="120"/>
        <end position="140"/>
    </location>
</feature>